<dbReference type="InterPro" id="IPR002052">
    <property type="entry name" value="DNA_methylase_N6_adenine_CS"/>
</dbReference>
<evidence type="ECO:0000259" key="6">
    <source>
        <dbReference type="Pfam" id="PF02384"/>
    </source>
</evidence>
<comment type="catalytic activity">
    <reaction evidence="5">
        <text>a 2'-deoxyadenosine in DNA + S-adenosyl-L-methionine = an N(6)-methyl-2'-deoxyadenosine in DNA + S-adenosyl-L-homocysteine + H(+)</text>
        <dbReference type="Rhea" id="RHEA:15197"/>
        <dbReference type="Rhea" id="RHEA-COMP:12418"/>
        <dbReference type="Rhea" id="RHEA-COMP:12419"/>
        <dbReference type="ChEBI" id="CHEBI:15378"/>
        <dbReference type="ChEBI" id="CHEBI:57856"/>
        <dbReference type="ChEBI" id="CHEBI:59789"/>
        <dbReference type="ChEBI" id="CHEBI:90615"/>
        <dbReference type="ChEBI" id="CHEBI:90616"/>
        <dbReference type="EC" id="2.1.1.72"/>
    </reaction>
</comment>
<dbReference type="PRINTS" id="PR00507">
    <property type="entry name" value="N12N6MTFRASE"/>
</dbReference>
<organism evidence="7 8">
    <name type="scientific">Clostridium ragsdalei P11</name>
    <dbReference type="NCBI Taxonomy" id="1353534"/>
    <lineage>
        <taxon>Bacteria</taxon>
        <taxon>Bacillati</taxon>
        <taxon>Bacillota</taxon>
        <taxon>Clostridia</taxon>
        <taxon>Eubacteriales</taxon>
        <taxon>Clostridiaceae</taxon>
        <taxon>Clostridium</taxon>
    </lineage>
</organism>
<keyword evidence="2 7" id="KW-0489">Methyltransferase</keyword>
<evidence type="ECO:0000313" key="8">
    <source>
        <dbReference type="Proteomes" id="UP000093954"/>
    </source>
</evidence>
<evidence type="ECO:0000256" key="4">
    <source>
        <dbReference type="ARBA" id="ARBA00022747"/>
    </source>
</evidence>
<dbReference type="AlphaFoldDB" id="A0A1A6AKW1"/>
<dbReference type="InterPro" id="IPR029063">
    <property type="entry name" value="SAM-dependent_MTases_sf"/>
</dbReference>
<evidence type="ECO:0000313" key="7">
    <source>
        <dbReference type="EMBL" id="OBR90722.1"/>
    </source>
</evidence>
<evidence type="ECO:0000256" key="2">
    <source>
        <dbReference type="ARBA" id="ARBA00022603"/>
    </source>
</evidence>
<evidence type="ECO:0000256" key="3">
    <source>
        <dbReference type="ARBA" id="ARBA00022679"/>
    </source>
</evidence>
<dbReference type="RefSeq" id="WP_065079448.1">
    <property type="nucleotide sequence ID" value="NZ_LROS01000055.1"/>
</dbReference>
<keyword evidence="3" id="KW-0808">Transferase</keyword>
<evidence type="ECO:0000256" key="1">
    <source>
        <dbReference type="ARBA" id="ARBA00011900"/>
    </source>
</evidence>
<sequence>MGKNNKDVLKSVNYNMEIIKKIKENQPFTIDQKEEMLNVYTGISKDNNSYFTPYEICNFIKQLLDIRKSKVTDLSAGIGNMVRPFIKEYGKLDDEIQFDCFELDENNSLVGSTAWEDYKQVNFHTNFNSLDRADEIQDNYYDFIIGNPPFTGTTKYMCEWNNNKGKAKNNKLVDCFVDLCIKKCKNKGFIALVLPGGHLFNGNGTAKLRQWMRSKVALKGLFPLDSKTFENAGILGTSVGTNLIVFQKGVKQETIFVGELTDKDDIKLEMKSLAMQFRLFLSGDYHLNTLSDSYNGLHALLKEGAA</sequence>
<dbReference type="EC" id="2.1.1.72" evidence="1"/>
<dbReference type="SUPFAM" id="SSF53335">
    <property type="entry name" value="S-adenosyl-L-methionine-dependent methyltransferases"/>
    <property type="match status" value="1"/>
</dbReference>
<dbReference type="PANTHER" id="PTHR33841">
    <property type="entry name" value="DNA METHYLTRANSFERASE YEEA-RELATED"/>
    <property type="match status" value="1"/>
</dbReference>
<accession>A0A1A6AKW1</accession>
<comment type="caution">
    <text evidence="7">The sequence shown here is derived from an EMBL/GenBank/DDBJ whole genome shotgun (WGS) entry which is preliminary data.</text>
</comment>
<dbReference type="Gene3D" id="3.40.50.150">
    <property type="entry name" value="Vaccinia Virus protein VP39"/>
    <property type="match status" value="1"/>
</dbReference>
<dbReference type="EMBL" id="LROS01000055">
    <property type="protein sequence ID" value="OBR90722.1"/>
    <property type="molecule type" value="Genomic_DNA"/>
</dbReference>
<reference evidence="7 8" key="1">
    <citation type="journal article" date="2012" name="Front. Microbiol.">
        <title>Draft Genome Sequence of the Virulent Strain 01-B526 of the Fish Pathogen Aeromonas salmonicida.</title>
        <authorList>
            <person name="Charette S.J."/>
            <person name="Brochu F."/>
            <person name="Boyle B."/>
            <person name="Filion G."/>
            <person name="Tanaka K.H."/>
            <person name="Derome N."/>
        </authorList>
    </citation>
    <scope>NUCLEOTIDE SEQUENCE [LARGE SCALE GENOMIC DNA]</scope>
    <source>
        <strain evidence="7 8">P11</strain>
    </source>
</reference>
<proteinExistence type="predicted"/>
<dbReference type="GO" id="GO:0009007">
    <property type="term" value="F:site-specific DNA-methyltransferase (adenine-specific) activity"/>
    <property type="evidence" value="ECO:0007669"/>
    <property type="project" value="UniProtKB-EC"/>
</dbReference>
<keyword evidence="4" id="KW-0680">Restriction system</keyword>
<name>A0A1A6AKW1_9CLOT</name>
<dbReference type="PROSITE" id="PS00092">
    <property type="entry name" value="N6_MTASE"/>
    <property type="match status" value="1"/>
</dbReference>
<dbReference type="GO" id="GO:0032259">
    <property type="term" value="P:methylation"/>
    <property type="evidence" value="ECO:0007669"/>
    <property type="project" value="UniProtKB-KW"/>
</dbReference>
<dbReference type="InterPro" id="IPR003356">
    <property type="entry name" value="DNA_methylase_A-5"/>
</dbReference>
<protein>
    <recommendedName>
        <fullName evidence="1">site-specific DNA-methyltransferase (adenine-specific)</fullName>
        <ecNumber evidence="1">2.1.1.72</ecNumber>
    </recommendedName>
</protein>
<dbReference type="InterPro" id="IPR050953">
    <property type="entry name" value="N4_N6_ade-DNA_methylase"/>
</dbReference>
<dbReference type="GO" id="GO:0009307">
    <property type="term" value="P:DNA restriction-modification system"/>
    <property type="evidence" value="ECO:0007669"/>
    <property type="project" value="UniProtKB-KW"/>
</dbReference>
<dbReference type="GO" id="GO:0008170">
    <property type="term" value="F:N-methyltransferase activity"/>
    <property type="evidence" value="ECO:0007669"/>
    <property type="project" value="InterPro"/>
</dbReference>
<dbReference type="PANTHER" id="PTHR33841:SF1">
    <property type="entry name" value="DNA METHYLTRANSFERASE A"/>
    <property type="match status" value="1"/>
</dbReference>
<evidence type="ECO:0000256" key="5">
    <source>
        <dbReference type="ARBA" id="ARBA00047942"/>
    </source>
</evidence>
<dbReference type="Proteomes" id="UP000093954">
    <property type="component" value="Unassembled WGS sequence"/>
</dbReference>
<dbReference type="PATRIC" id="fig|1353534.3.peg.3431"/>
<dbReference type="Pfam" id="PF02384">
    <property type="entry name" value="N6_Mtase"/>
    <property type="match status" value="1"/>
</dbReference>
<keyword evidence="8" id="KW-1185">Reference proteome</keyword>
<feature type="domain" description="DNA methylase adenine-specific" evidence="6">
    <location>
        <begin position="34"/>
        <end position="262"/>
    </location>
</feature>
<dbReference type="GO" id="GO:0003677">
    <property type="term" value="F:DNA binding"/>
    <property type="evidence" value="ECO:0007669"/>
    <property type="project" value="InterPro"/>
</dbReference>
<gene>
    <name evidence="7" type="ORF">CLRAG_33700</name>
</gene>